<organism evidence="1 2">
    <name type="scientific">Aquimarina algicola</name>
    <dbReference type="NCBI Taxonomy" id="2589995"/>
    <lineage>
        <taxon>Bacteria</taxon>
        <taxon>Pseudomonadati</taxon>
        <taxon>Bacteroidota</taxon>
        <taxon>Flavobacteriia</taxon>
        <taxon>Flavobacteriales</taxon>
        <taxon>Flavobacteriaceae</taxon>
        <taxon>Aquimarina</taxon>
    </lineage>
</organism>
<keyword evidence="2" id="KW-1185">Reference proteome</keyword>
<protein>
    <submittedName>
        <fullName evidence="1">Nuclear transport factor 2 family protein</fullName>
    </submittedName>
</protein>
<dbReference type="SUPFAM" id="SSF54427">
    <property type="entry name" value="NTF2-like"/>
    <property type="match status" value="1"/>
</dbReference>
<dbReference type="EMBL" id="VFWZ01000001">
    <property type="protein sequence ID" value="TPN89043.1"/>
    <property type="molecule type" value="Genomic_DNA"/>
</dbReference>
<gene>
    <name evidence="1" type="ORF">FHK87_02155</name>
</gene>
<accession>A0A504JMX6</accession>
<evidence type="ECO:0000313" key="2">
    <source>
        <dbReference type="Proteomes" id="UP000315540"/>
    </source>
</evidence>
<dbReference type="RefSeq" id="WP_140589223.1">
    <property type="nucleotide sequence ID" value="NZ_VFWZ01000001.1"/>
</dbReference>
<dbReference type="Proteomes" id="UP000315540">
    <property type="component" value="Unassembled WGS sequence"/>
</dbReference>
<evidence type="ECO:0000313" key="1">
    <source>
        <dbReference type="EMBL" id="TPN89043.1"/>
    </source>
</evidence>
<dbReference type="InterPro" id="IPR032710">
    <property type="entry name" value="NTF2-like_dom_sf"/>
</dbReference>
<name>A0A504JMX6_9FLAO</name>
<dbReference type="AlphaFoldDB" id="A0A504JMX6"/>
<proteinExistence type="predicted"/>
<sequence>MNSKEIAHNYLTYLEKGQISKIVDLFSETGTVISPLYGTMPATDFYTALASDTSESILEFDGIFQEENTSRITLLFNYTWILKNHKTVQFKVVDLIEFNIENKIEKLTIIYDTVHSRAVLNELKNNTKI</sequence>
<comment type="caution">
    <text evidence="1">The sequence shown here is derived from an EMBL/GenBank/DDBJ whole genome shotgun (WGS) entry which is preliminary data.</text>
</comment>
<reference evidence="1 2" key="1">
    <citation type="submission" date="2019-06" db="EMBL/GenBank/DDBJ databases">
        <authorList>
            <person name="Meng X."/>
        </authorList>
    </citation>
    <scope>NUCLEOTIDE SEQUENCE [LARGE SCALE GENOMIC DNA]</scope>
    <source>
        <strain evidence="1 2">M625</strain>
    </source>
</reference>
<dbReference type="OrthoDB" id="459617at2"/>
<dbReference type="Gene3D" id="3.10.450.50">
    <property type="match status" value="1"/>
</dbReference>